<feature type="transmembrane region" description="Helical" evidence="1">
    <location>
        <begin position="42"/>
        <end position="60"/>
    </location>
</feature>
<keyword evidence="1" id="KW-0472">Membrane</keyword>
<sequence>MMTQLHRTLTLIAAVVGAAAAIVIFSRILLTLDDLQTPEIRLAYGLGVVAILAAAGALLYRRGRAARPERRPPPQPPRASVEQRLDRIYSHNGLQTDSAALSPARRRGRGEAATIVLCGLPRTGKSRVATALEAALPDRLKGQPLRLVETPASAPTSLPIWSG</sequence>
<keyword evidence="1" id="KW-1133">Transmembrane helix</keyword>
<dbReference type="KEGG" id="dvn:HQ394_07630"/>
<reference evidence="2 3" key="1">
    <citation type="submission" date="2020-05" db="EMBL/GenBank/DDBJ databases">
        <title>Complete closed genome sequence of Defluviicoccus vanus.</title>
        <authorList>
            <person name="Bessarab I."/>
            <person name="Arumugam K."/>
            <person name="Maszenan A.M."/>
            <person name="Seviour R.J."/>
            <person name="Williams R.B."/>
        </authorList>
    </citation>
    <scope>NUCLEOTIDE SEQUENCE [LARGE SCALE GENOMIC DNA]</scope>
    <source>
        <strain evidence="2 3">Ben 114</strain>
    </source>
</reference>
<gene>
    <name evidence="2" type="ORF">HQ394_07630</name>
</gene>
<proteinExistence type="predicted"/>
<dbReference type="AlphaFoldDB" id="A0A7H1N0J0"/>
<dbReference type="RefSeq" id="WP_190262732.1">
    <property type="nucleotide sequence ID" value="NZ_CP053923.1"/>
</dbReference>
<evidence type="ECO:0000256" key="1">
    <source>
        <dbReference type="SAM" id="Phobius"/>
    </source>
</evidence>
<dbReference type="Proteomes" id="UP000516369">
    <property type="component" value="Chromosome"/>
</dbReference>
<accession>A0A7H1N0J0</accession>
<evidence type="ECO:0000313" key="3">
    <source>
        <dbReference type="Proteomes" id="UP000516369"/>
    </source>
</evidence>
<keyword evidence="3" id="KW-1185">Reference proteome</keyword>
<keyword evidence="1" id="KW-0812">Transmembrane</keyword>
<name>A0A7H1N0J0_9PROT</name>
<protein>
    <submittedName>
        <fullName evidence="2">Uncharacterized protein</fullName>
    </submittedName>
</protein>
<evidence type="ECO:0000313" key="2">
    <source>
        <dbReference type="EMBL" id="QNT69226.1"/>
    </source>
</evidence>
<organism evidence="2 3">
    <name type="scientific">Defluviicoccus vanus</name>
    <dbReference type="NCBI Taxonomy" id="111831"/>
    <lineage>
        <taxon>Bacteria</taxon>
        <taxon>Pseudomonadati</taxon>
        <taxon>Pseudomonadota</taxon>
        <taxon>Alphaproteobacteria</taxon>
        <taxon>Rhodospirillales</taxon>
        <taxon>Rhodospirillaceae</taxon>
        <taxon>Defluviicoccus</taxon>
    </lineage>
</organism>
<dbReference type="EMBL" id="CP053923">
    <property type="protein sequence ID" value="QNT69226.1"/>
    <property type="molecule type" value="Genomic_DNA"/>
</dbReference>
<feature type="transmembrane region" description="Helical" evidence="1">
    <location>
        <begin position="9"/>
        <end position="30"/>
    </location>
</feature>